<evidence type="ECO:0000313" key="4">
    <source>
        <dbReference type="Proteomes" id="UP000812013"/>
    </source>
</evidence>
<dbReference type="PANTHER" id="PTHR35176">
    <property type="entry name" value="HEME OXYGENASE HI_0854-RELATED"/>
    <property type="match status" value="1"/>
</dbReference>
<dbReference type="InterPro" id="IPR012349">
    <property type="entry name" value="Split_barrel_FMN-bd"/>
</dbReference>
<dbReference type="Pfam" id="PF01243">
    <property type="entry name" value="PNPOx_N"/>
    <property type="match status" value="1"/>
</dbReference>
<evidence type="ECO:0000256" key="1">
    <source>
        <dbReference type="ARBA" id="ARBA00023002"/>
    </source>
</evidence>
<evidence type="ECO:0000259" key="2">
    <source>
        <dbReference type="Pfam" id="PF01243"/>
    </source>
</evidence>
<dbReference type="RefSeq" id="WP_219670135.1">
    <property type="nucleotide sequence ID" value="NZ_WTFF01000231.1"/>
</dbReference>
<dbReference type="SUPFAM" id="SSF50475">
    <property type="entry name" value="FMN-binding split barrel"/>
    <property type="match status" value="1"/>
</dbReference>
<keyword evidence="1" id="KW-0560">Oxidoreductase</keyword>
<reference evidence="3 4" key="1">
    <citation type="submission" date="2019-12" db="EMBL/GenBank/DDBJ databases">
        <title>Genome sequence of Streptomyces bambusae.</title>
        <authorList>
            <person name="Bansal K."/>
            <person name="Choksket S."/>
            <person name="Korpole S."/>
            <person name="Patil P.B."/>
        </authorList>
    </citation>
    <scope>NUCLEOTIDE SEQUENCE [LARGE SCALE GENOMIC DNA]</scope>
    <source>
        <strain evidence="3 4">SK60</strain>
    </source>
</reference>
<keyword evidence="4" id="KW-1185">Reference proteome</keyword>
<organism evidence="3 4">
    <name type="scientific">Streptomyces bambusae</name>
    <dbReference type="NCBI Taxonomy" id="1550616"/>
    <lineage>
        <taxon>Bacteria</taxon>
        <taxon>Bacillati</taxon>
        <taxon>Actinomycetota</taxon>
        <taxon>Actinomycetes</taxon>
        <taxon>Kitasatosporales</taxon>
        <taxon>Streptomycetaceae</taxon>
        <taxon>Streptomyces</taxon>
    </lineage>
</organism>
<feature type="domain" description="Pyridoxamine 5'-phosphate oxidase N-terminal" evidence="2">
    <location>
        <begin position="18"/>
        <end position="130"/>
    </location>
</feature>
<name>A0ABS6ZBT6_9ACTN</name>
<dbReference type="Gene3D" id="2.30.110.10">
    <property type="entry name" value="Electron Transport, Fmn-binding Protein, Chain A"/>
    <property type="match status" value="1"/>
</dbReference>
<dbReference type="EMBL" id="WTFF01000231">
    <property type="protein sequence ID" value="MBW5485230.1"/>
    <property type="molecule type" value="Genomic_DNA"/>
</dbReference>
<dbReference type="InterPro" id="IPR011576">
    <property type="entry name" value="Pyridox_Oxase_N"/>
</dbReference>
<accession>A0ABS6ZBT6</accession>
<dbReference type="InterPro" id="IPR052019">
    <property type="entry name" value="F420H2_bilvrd_red/Heme_oxyg"/>
</dbReference>
<protein>
    <submittedName>
        <fullName evidence="3">Pyridoxamine 5'-phosphate oxidase family protein</fullName>
    </submittedName>
</protein>
<gene>
    <name evidence="3" type="ORF">GPJ59_25980</name>
</gene>
<proteinExistence type="predicted"/>
<evidence type="ECO:0000313" key="3">
    <source>
        <dbReference type="EMBL" id="MBW5485230.1"/>
    </source>
</evidence>
<sequence length="166" mass="18559">MTTTNWAAFEAAEPAFAKTVRDRFAAQPHHVLATLRKDGSPRVTGLNVDIRGGELWLGMMSGSMKARDLRRDPRFALHSNPGEGETMPLGDARISGRAVEIVEPPELHRYAEETDSPHPFHLFRAELTEVVHTGIDGEELVLRTWTPSRGLRTLRRGNDDEPAREV</sequence>
<dbReference type="PANTHER" id="PTHR35176:SF6">
    <property type="entry name" value="HEME OXYGENASE HI_0854-RELATED"/>
    <property type="match status" value="1"/>
</dbReference>
<dbReference type="Proteomes" id="UP000812013">
    <property type="component" value="Unassembled WGS sequence"/>
</dbReference>
<comment type="caution">
    <text evidence="3">The sequence shown here is derived from an EMBL/GenBank/DDBJ whole genome shotgun (WGS) entry which is preliminary data.</text>
</comment>